<keyword evidence="2" id="KW-1185">Reference proteome</keyword>
<accession>A0A0V0ZNX0</accession>
<organism evidence="1 2">
    <name type="scientific">Trichinella patagoniensis</name>
    <dbReference type="NCBI Taxonomy" id="990121"/>
    <lineage>
        <taxon>Eukaryota</taxon>
        <taxon>Metazoa</taxon>
        <taxon>Ecdysozoa</taxon>
        <taxon>Nematoda</taxon>
        <taxon>Enoplea</taxon>
        <taxon>Dorylaimia</taxon>
        <taxon>Trichinellida</taxon>
        <taxon>Trichinellidae</taxon>
        <taxon>Trichinella</taxon>
    </lineage>
</organism>
<comment type="caution">
    <text evidence="1">The sequence shown here is derived from an EMBL/GenBank/DDBJ whole genome shotgun (WGS) entry which is preliminary data.</text>
</comment>
<dbReference type="Proteomes" id="UP000054783">
    <property type="component" value="Unassembled WGS sequence"/>
</dbReference>
<dbReference type="EMBL" id="JYDQ01000120">
    <property type="protein sequence ID" value="KRY14293.1"/>
    <property type="molecule type" value="Genomic_DNA"/>
</dbReference>
<sequence length="198" mass="23035">MDEFAKYFISVPRATVAVVGIHYVQFYGAFIVQCPRPHLRQQRQQKMKKRDLSKNPVHSLLSRKQPITTVHVQPLKSSSTNRAVFNAKQFQDGNMELADAYKCNQGIRFSICWLLRIEDIMRLSYASSEINAMLTHTESADDPRVYRDLHFEKHSFRISPPIQPFTHIFQFLRPAFMHKVHLTATITGQGTTQIYWPL</sequence>
<name>A0A0V0ZNX0_9BILA</name>
<proteinExistence type="predicted"/>
<reference evidence="1 2" key="1">
    <citation type="submission" date="2015-01" db="EMBL/GenBank/DDBJ databases">
        <title>Evolution of Trichinella species and genotypes.</title>
        <authorList>
            <person name="Korhonen P.K."/>
            <person name="Edoardo P."/>
            <person name="Giuseppe L.R."/>
            <person name="Gasser R.B."/>
        </authorList>
    </citation>
    <scope>NUCLEOTIDE SEQUENCE [LARGE SCALE GENOMIC DNA]</scope>
    <source>
        <strain evidence="1">ISS2496</strain>
    </source>
</reference>
<evidence type="ECO:0000313" key="1">
    <source>
        <dbReference type="EMBL" id="KRY14293.1"/>
    </source>
</evidence>
<protein>
    <submittedName>
        <fullName evidence="1">Uncharacterized protein</fullName>
    </submittedName>
</protein>
<dbReference type="AlphaFoldDB" id="A0A0V0ZNX0"/>
<gene>
    <name evidence="1" type="ORF">T12_13788</name>
</gene>
<evidence type="ECO:0000313" key="2">
    <source>
        <dbReference type="Proteomes" id="UP000054783"/>
    </source>
</evidence>